<evidence type="ECO:0000259" key="13">
    <source>
        <dbReference type="SMART" id="SM00835"/>
    </source>
</evidence>
<dbReference type="InterPro" id="IPR011051">
    <property type="entry name" value="RmlC_Cupin_sf"/>
</dbReference>
<keyword evidence="3 12" id="KW-0052">Apoplast</keyword>
<accession>A0AAV0KDB2</accession>
<dbReference type="Proteomes" id="UP001154282">
    <property type="component" value="Unassembled WGS sequence"/>
</dbReference>
<evidence type="ECO:0000256" key="3">
    <source>
        <dbReference type="ARBA" id="ARBA00022523"/>
    </source>
</evidence>
<feature type="binding site" evidence="9">
    <location>
        <position position="113"/>
    </location>
    <ligand>
        <name>oxalate</name>
        <dbReference type="ChEBI" id="CHEBI:30623"/>
    </ligand>
</feature>
<dbReference type="SUPFAM" id="SSF51182">
    <property type="entry name" value="RmlC-like cupins"/>
    <property type="match status" value="1"/>
</dbReference>
<protein>
    <recommendedName>
        <fullName evidence="12">Germin-like protein</fullName>
    </recommendedName>
</protein>
<comment type="caution">
    <text evidence="14">The sequence shown here is derived from an EMBL/GenBank/DDBJ whole genome shotgun (WGS) entry which is preliminary data.</text>
</comment>
<dbReference type="GO" id="GO:0048046">
    <property type="term" value="C:apoplast"/>
    <property type="evidence" value="ECO:0007669"/>
    <property type="project" value="UniProtKB-SubCell"/>
</dbReference>
<evidence type="ECO:0000256" key="4">
    <source>
        <dbReference type="ARBA" id="ARBA00022525"/>
    </source>
</evidence>
<dbReference type="GO" id="GO:0030145">
    <property type="term" value="F:manganese ion binding"/>
    <property type="evidence" value="ECO:0007669"/>
    <property type="project" value="UniProtKB-UniRule"/>
</dbReference>
<dbReference type="PANTHER" id="PTHR31238">
    <property type="entry name" value="GERMIN-LIKE PROTEIN SUBFAMILY 3 MEMBER 3"/>
    <property type="match status" value="1"/>
</dbReference>
<evidence type="ECO:0000256" key="12">
    <source>
        <dbReference type="RuleBase" id="RU366015"/>
    </source>
</evidence>
<keyword evidence="5 9" id="KW-0479">Metal-binding</keyword>
<comment type="subcellular location">
    <subcellularLocation>
        <location evidence="1 12">Secreted</location>
        <location evidence="1 12">Extracellular space</location>
        <location evidence="1 12">Apoplast</location>
    </subcellularLocation>
</comment>
<gene>
    <name evidence="14" type="ORF">LITE_LOCUS17991</name>
</gene>
<dbReference type="InterPro" id="IPR006045">
    <property type="entry name" value="Cupin_1"/>
</dbReference>
<dbReference type="PRINTS" id="PR00325">
    <property type="entry name" value="GERMIN"/>
</dbReference>
<feature type="binding site" evidence="10">
    <location>
        <position position="113"/>
    </location>
    <ligand>
        <name>Mn(2+)</name>
        <dbReference type="ChEBI" id="CHEBI:29035"/>
    </ligand>
</feature>
<dbReference type="CDD" id="cd02241">
    <property type="entry name" value="cupin_OxOx"/>
    <property type="match status" value="1"/>
</dbReference>
<evidence type="ECO:0000256" key="2">
    <source>
        <dbReference type="ARBA" id="ARBA00007456"/>
    </source>
</evidence>
<keyword evidence="12" id="KW-0732">Signal</keyword>
<dbReference type="PROSITE" id="PS00725">
    <property type="entry name" value="GERMIN"/>
    <property type="match status" value="1"/>
</dbReference>
<name>A0AAV0KDB2_9ROSI</name>
<feature type="binding site" evidence="9">
    <location>
        <position position="108"/>
    </location>
    <ligand>
        <name>oxalate</name>
        <dbReference type="ChEBI" id="CHEBI:30623"/>
    </ligand>
</feature>
<feature type="signal peptide" evidence="12">
    <location>
        <begin position="1"/>
        <end position="23"/>
    </location>
</feature>
<feature type="domain" description="Cupin type-1" evidence="13">
    <location>
        <begin position="57"/>
        <end position="206"/>
    </location>
</feature>
<evidence type="ECO:0000256" key="11">
    <source>
        <dbReference type="PIRSR" id="PIRSR601929-3"/>
    </source>
</evidence>
<dbReference type="Pfam" id="PF00190">
    <property type="entry name" value="Cupin_1"/>
    <property type="match status" value="1"/>
</dbReference>
<evidence type="ECO:0000256" key="1">
    <source>
        <dbReference type="ARBA" id="ARBA00004271"/>
    </source>
</evidence>
<comment type="similarity">
    <text evidence="2 12">Belongs to the germin family.</text>
</comment>
<keyword evidence="4 12" id="KW-0964">Secreted</keyword>
<feature type="chain" id="PRO_5043102557" description="Germin-like protein" evidence="12">
    <location>
        <begin position="24"/>
        <end position="216"/>
    </location>
</feature>
<evidence type="ECO:0000256" key="10">
    <source>
        <dbReference type="PIRSR" id="PIRSR601929-2"/>
    </source>
</evidence>
<evidence type="ECO:0000313" key="15">
    <source>
        <dbReference type="Proteomes" id="UP001154282"/>
    </source>
</evidence>
<feature type="disulfide bond" evidence="11">
    <location>
        <begin position="28"/>
        <end position="43"/>
    </location>
</feature>
<evidence type="ECO:0000256" key="9">
    <source>
        <dbReference type="PIRSR" id="PIRSR601929-1"/>
    </source>
</evidence>
<feature type="binding site" evidence="10">
    <location>
        <position position="154"/>
    </location>
    <ligand>
        <name>Mn(2+)</name>
        <dbReference type="ChEBI" id="CHEBI:29035"/>
    </ligand>
</feature>
<keyword evidence="15" id="KW-1185">Reference proteome</keyword>
<evidence type="ECO:0000256" key="6">
    <source>
        <dbReference type="ARBA" id="ARBA00023157"/>
    </source>
</evidence>
<dbReference type="SMART" id="SM00835">
    <property type="entry name" value="Cupin_1"/>
    <property type="match status" value="1"/>
</dbReference>
<dbReference type="InterPro" id="IPR001929">
    <property type="entry name" value="Germin"/>
</dbReference>
<organism evidence="14 15">
    <name type="scientific">Linum tenue</name>
    <dbReference type="NCBI Taxonomy" id="586396"/>
    <lineage>
        <taxon>Eukaryota</taxon>
        <taxon>Viridiplantae</taxon>
        <taxon>Streptophyta</taxon>
        <taxon>Embryophyta</taxon>
        <taxon>Tracheophyta</taxon>
        <taxon>Spermatophyta</taxon>
        <taxon>Magnoliopsida</taxon>
        <taxon>eudicotyledons</taxon>
        <taxon>Gunneridae</taxon>
        <taxon>Pentapetalae</taxon>
        <taxon>rosids</taxon>
        <taxon>fabids</taxon>
        <taxon>Malpighiales</taxon>
        <taxon>Linaceae</taxon>
        <taxon>Linum</taxon>
    </lineage>
</organism>
<evidence type="ECO:0000256" key="7">
    <source>
        <dbReference type="ARBA" id="ARBA00023180"/>
    </source>
</evidence>
<dbReference type="InterPro" id="IPR014710">
    <property type="entry name" value="RmlC-like_jellyroll"/>
</dbReference>
<dbReference type="InterPro" id="IPR019780">
    <property type="entry name" value="Germin_Mn-BS"/>
</dbReference>
<evidence type="ECO:0000256" key="5">
    <source>
        <dbReference type="ARBA" id="ARBA00022723"/>
    </source>
</evidence>
<evidence type="ECO:0000313" key="14">
    <source>
        <dbReference type="EMBL" id="CAI0419430.1"/>
    </source>
</evidence>
<feature type="binding site" evidence="10">
    <location>
        <position position="106"/>
    </location>
    <ligand>
        <name>Mn(2+)</name>
        <dbReference type="ChEBI" id="CHEBI:29035"/>
    </ligand>
</feature>
<dbReference type="Gene3D" id="2.60.120.10">
    <property type="entry name" value="Jelly Rolls"/>
    <property type="match status" value="1"/>
</dbReference>
<keyword evidence="6 11" id="KW-1015">Disulfide bond</keyword>
<keyword evidence="7" id="KW-0325">Glycoprotein</keyword>
<feature type="binding site" evidence="10">
    <location>
        <position position="108"/>
    </location>
    <ligand>
        <name>Mn(2+)</name>
        <dbReference type="ChEBI" id="CHEBI:29035"/>
    </ligand>
</feature>
<proteinExistence type="inferred from homology"/>
<reference evidence="14" key="1">
    <citation type="submission" date="2022-08" db="EMBL/GenBank/DDBJ databases">
        <authorList>
            <person name="Gutierrez-Valencia J."/>
        </authorList>
    </citation>
    <scope>NUCLEOTIDE SEQUENCE</scope>
</reference>
<evidence type="ECO:0000256" key="8">
    <source>
        <dbReference type="ARBA" id="ARBA00023211"/>
    </source>
</evidence>
<sequence>MHNNNPFLVVLFVAASFYRGSDAAASFCVGDLTRQPTPSGYPCKNPENVTVDDFVFTEFVKRVNTSNANKASIVRANSTTFPALNGLTVGLVRTVMEPNGGVVSLHTHPFSPEMVYVVEGTITSGFITDLDSNTVYIKKLHQGEVFVIPQGLLHFQVNSGAQKSVHLAFFGTADPSAQFLPPALFGNDFPSLLMEKTTGISQAEVKTLKALLGGTG</sequence>
<dbReference type="EMBL" id="CAMGYJ010000005">
    <property type="protein sequence ID" value="CAI0419430.1"/>
    <property type="molecule type" value="Genomic_DNA"/>
</dbReference>
<dbReference type="AlphaFoldDB" id="A0AAV0KDB2"/>
<keyword evidence="8 9" id="KW-0464">Manganese</keyword>